<dbReference type="AlphaFoldDB" id="U9TVG4"/>
<reference evidence="1" key="1">
    <citation type="submission" date="2013-07" db="EMBL/GenBank/DDBJ databases">
        <title>The genome of an arbuscular mycorrhizal fungus provides insights into the evolution of the oldest plant symbiosis.</title>
        <authorList>
            <consortium name="DOE Joint Genome Institute"/>
            <person name="Tisserant E."/>
            <person name="Malbreil M."/>
            <person name="Kuo A."/>
            <person name="Kohler A."/>
            <person name="Symeonidi A."/>
            <person name="Balestrini R."/>
            <person name="Charron P."/>
            <person name="Duensing N."/>
            <person name="Frei-dit-Frey N."/>
            <person name="Gianinazzi-Pearson V."/>
            <person name="Gilbert B."/>
            <person name="Handa Y."/>
            <person name="Hijri M."/>
            <person name="Kaul R."/>
            <person name="Kawaguchi M."/>
            <person name="Krajinski F."/>
            <person name="Lammers P."/>
            <person name="Lapierre D."/>
            <person name="Masclaux F.G."/>
            <person name="Murat C."/>
            <person name="Morin E."/>
            <person name="Ndikumana S."/>
            <person name="Pagni M."/>
            <person name="Petitpierre D."/>
            <person name="Requena N."/>
            <person name="Rosikiewicz P."/>
            <person name="Riley R."/>
            <person name="Saito K."/>
            <person name="San Clemente H."/>
            <person name="Shapiro H."/>
            <person name="van Tuinen D."/>
            <person name="Becard G."/>
            <person name="Bonfante P."/>
            <person name="Paszkowski U."/>
            <person name="Shachar-Hill Y."/>
            <person name="Young J.P."/>
            <person name="Sanders I.R."/>
            <person name="Henrissat B."/>
            <person name="Rensing S.A."/>
            <person name="Grigoriev I.V."/>
            <person name="Corradi N."/>
            <person name="Roux C."/>
            <person name="Martin F."/>
        </authorList>
    </citation>
    <scope>NUCLEOTIDE SEQUENCE</scope>
    <source>
        <strain evidence="1">DAOM 197198</strain>
    </source>
</reference>
<accession>U9TVG4</accession>
<dbReference type="HOGENOM" id="CLU_1928700_0_0_1"/>
<protein>
    <submittedName>
        <fullName evidence="1">Uncharacterized protein</fullName>
    </submittedName>
</protein>
<proteinExistence type="predicted"/>
<organism evidence="1">
    <name type="scientific">Rhizophagus irregularis (strain DAOM 181602 / DAOM 197198 / MUCL 43194)</name>
    <name type="common">Arbuscular mycorrhizal fungus</name>
    <name type="synonym">Glomus intraradices</name>
    <dbReference type="NCBI Taxonomy" id="747089"/>
    <lineage>
        <taxon>Eukaryota</taxon>
        <taxon>Fungi</taxon>
        <taxon>Fungi incertae sedis</taxon>
        <taxon>Mucoromycota</taxon>
        <taxon>Glomeromycotina</taxon>
        <taxon>Glomeromycetes</taxon>
        <taxon>Glomerales</taxon>
        <taxon>Glomeraceae</taxon>
        <taxon>Rhizophagus</taxon>
    </lineage>
</organism>
<name>U9TVG4_RHIID</name>
<evidence type="ECO:0000313" key="1">
    <source>
        <dbReference type="EMBL" id="ESA10333.1"/>
    </source>
</evidence>
<dbReference type="EMBL" id="KI287216">
    <property type="protein sequence ID" value="ESA10333.1"/>
    <property type="molecule type" value="Genomic_DNA"/>
</dbReference>
<gene>
    <name evidence="1" type="ORF">GLOINDRAFT_29566</name>
</gene>
<sequence length="131" mass="15469">MIPITLKYAWKKVQKALCNIMEKEFVSLFEVVFERLAEISITDVSQTLQDHFKLKMINYLSKDLYKVLVEGYIKIKATNVNKKKSSDSYMSTKSTNQKVIPPYLSSLDMKIFENIIKELHDNIWQYYEMKA</sequence>